<keyword evidence="2" id="KW-1185">Reference proteome</keyword>
<feature type="non-terminal residue" evidence="1">
    <location>
        <position position="1"/>
    </location>
</feature>
<accession>K0QYX6</accession>
<dbReference type="AlphaFoldDB" id="K0QYX6"/>
<evidence type="ECO:0000313" key="1">
    <source>
        <dbReference type="EMBL" id="EJK44558.1"/>
    </source>
</evidence>
<sequence>ADDALQSIELSASNFNEGMASPSYSRVEVDTDYGGAAIHSVLTAPLTAFTPTPTSVDCFRRTYDVDNDNLDEDDVTPFKLREDDVSPITQRNDVHPLQSVFAAPVLAFQLAPDELFSCVTRALKEPHATLSSTVR</sequence>
<comment type="caution">
    <text evidence="1">The sequence shown here is derived from an EMBL/GenBank/DDBJ whole genome shotgun (WGS) entry which is preliminary data.</text>
</comment>
<proteinExistence type="predicted"/>
<gene>
    <name evidence="1" type="ORF">THAOC_36892</name>
</gene>
<reference evidence="1 2" key="1">
    <citation type="journal article" date="2012" name="Genome Biol.">
        <title>Genome and low-iron response of an oceanic diatom adapted to chronic iron limitation.</title>
        <authorList>
            <person name="Lommer M."/>
            <person name="Specht M."/>
            <person name="Roy A.S."/>
            <person name="Kraemer L."/>
            <person name="Andreson R."/>
            <person name="Gutowska M.A."/>
            <person name="Wolf J."/>
            <person name="Bergner S.V."/>
            <person name="Schilhabel M.B."/>
            <person name="Klostermeier U.C."/>
            <person name="Beiko R.G."/>
            <person name="Rosenstiel P."/>
            <person name="Hippler M."/>
            <person name="Laroche J."/>
        </authorList>
    </citation>
    <scope>NUCLEOTIDE SEQUENCE [LARGE SCALE GENOMIC DNA]</scope>
    <source>
        <strain evidence="1 2">CCMP1005</strain>
    </source>
</reference>
<evidence type="ECO:0000313" key="2">
    <source>
        <dbReference type="Proteomes" id="UP000266841"/>
    </source>
</evidence>
<organism evidence="1 2">
    <name type="scientific">Thalassiosira oceanica</name>
    <name type="common">Marine diatom</name>
    <dbReference type="NCBI Taxonomy" id="159749"/>
    <lineage>
        <taxon>Eukaryota</taxon>
        <taxon>Sar</taxon>
        <taxon>Stramenopiles</taxon>
        <taxon>Ochrophyta</taxon>
        <taxon>Bacillariophyta</taxon>
        <taxon>Coscinodiscophyceae</taxon>
        <taxon>Thalassiosirophycidae</taxon>
        <taxon>Thalassiosirales</taxon>
        <taxon>Thalassiosiraceae</taxon>
        <taxon>Thalassiosira</taxon>
    </lineage>
</organism>
<name>K0QYX6_THAOC</name>
<dbReference type="Proteomes" id="UP000266841">
    <property type="component" value="Unassembled WGS sequence"/>
</dbReference>
<dbReference type="EMBL" id="AGNL01049544">
    <property type="protein sequence ID" value="EJK44558.1"/>
    <property type="molecule type" value="Genomic_DNA"/>
</dbReference>
<protein>
    <submittedName>
        <fullName evidence="1">Uncharacterized protein</fullName>
    </submittedName>
</protein>